<feature type="region of interest" description="Disordered" evidence="2">
    <location>
        <begin position="376"/>
        <end position="398"/>
    </location>
</feature>
<evidence type="ECO:0000313" key="4">
    <source>
        <dbReference type="Proteomes" id="UP000480548"/>
    </source>
</evidence>
<evidence type="ECO:0000313" key="3">
    <source>
        <dbReference type="EMBL" id="KAF3125706.1"/>
    </source>
</evidence>
<evidence type="ECO:0000256" key="1">
    <source>
        <dbReference type="SAM" id="Coils"/>
    </source>
</evidence>
<keyword evidence="1" id="KW-0175">Coiled coil</keyword>
<feature type="compositionally biased region" description="Basic residues" evidence="2">
    <location>
        <begin position="814"/>
        <end position="836"/>
    </location>
</feature>
<accession>A0A7C8JQ15</accession>
<feature type="compositionally biased region" description="Pro residues" evidence="2">
    <location>
        <begin position="896"/>
        <end position="911"/>
    </location>
</feature>
<feature type="compositionally biased region" description="Acidic residues" evidence="2">
    <location>
        <begin position="292"/>
        <end position="304"/>
    </location>
</feature>
<feature type="compositionally biased region" description="Basic and acidic residues" evidence="2">
    <location>
        <begin position="837"/>
        <end position="853"/>
    </location>
</feature>
<feature type="compositionally biased region" description="Low complexity" evidence="2">
    <location>
        <begin position="376"/>
        <end position="387"/>
    </location>
</feature>
<dbReference type="PANTHER" id="PTHR23159">
    <property type="entry name" value="CENTROSOMAL PROTEIN 2"/>
    <property type="match status" value="1"/>
</dbReference>
<sequence>MDTSTRKVPDFTVVKITKLGSRGGVSIDRQRVKSSELRLEAMPVVQHRSRRLSTSSNTDDLHAEIDSLQAQLDTTQSNLGTLRGTNNRLNDRIQNLEAQLDDNAVHVQTQEKDINSLRRQLRISGAEITRLRTEREVLEKDYEGVQRDVIREQDERRKLMDKVAELEEQVASALHLHVVSSNRVGSSGGNTDKKRPTSWLDLSAKLRETENELDAVQQERDWLEGQLEKFIHAKDALDSNFSIKNLRSRTSMSSIAESARSYGSSSRRSSTSSHAPVNKQSLGQELGLEWNGEYESDADSDGSGDSDSTERADNESEAEQPPEVPRIVADDDTASVASSSKQNLKDFALRLDTSGRPYRGRSRALSAASHRAPSIAASIRSRMSARPGSRLSSLDDIPPPPVTATAVFHEIERQHDAKVSKLQNDIVTLSTDLQGEIEILQQEVNAAREERDVCVLEIQKLNTDLSVANARHEDSISTLEVALAAAEAAKGQAKAELQAKTELLAEVELQAKAESQVRAELQAKLESQTLPPPVVEIVEVPAVKEIKEVKEIGVQTDSYEPAPVSSVPEISESPFPEIPKGELADVVEEPEETVSEELEEAMAVIEAPASVEHPVLLEIAEPPVTHFTAALEAEIATLREQEQLRLTDNLKLKSEIDVLTRDLREKDTLLRAEVVRLESHLDELIRDNRNMKDDAEINHYKVENLADELDRTRELLQIQAGERREFMEEIEQLRARNRELELQMRIRLATPSPVPQEGPDERSAADVTPFTFPLKDSSSAKSDFEDDTLDRSEDEFALISDSESDVPPPVPIPTKHKRRKSSSGKHKRHHSKREKRREREREDRVETPKETPSPRKHSHSKQSSMSKIPTASKIPSSTKSTRKSMTLPRSVSAQLPPAPKSPRSPPTPPPEPRFERESRASAQEQPRARPSTLALKIPRPSISFRGAQTPVEPPPDKTYWKDLMVGGYSMPPHEYNKHRRDMRNFHKNMQIKVTAKGVETKGRVGTGAGFGVGNYADEPELKPISKKKIPKRRTSFSDDETYTHKERGGWLSGVFRK</sequence>
<dbReference type="Proteomes" id="UP000480548">
    <property type="component" value="Unassembled WGS sequence"/>
</dbReference>
<evidence type="ECO:0000256" key="2">
    <source>
        <dbReference type="SAM" id="MobiDB-lite"/>
    </source>
</evidence>
<feature type="compositionally biased region" description="Polar residues" evidence="2">
    <location>
        <begin position="873"/>
        <end position="893"/>
    </location>
</feature>
<name>A0A7C8JQ15_ORBOL</name>
<feature type="coiled-coil region" evidence="1">
    <location>
        <begin position="674"/>
        <end position="743"/>
    </location>
</feature>
<dbReference type="PANTHER" id="PTHR23159:SF66">
    <property type="entry name" value="OS04G0158400 PROTEIN"/>
    <property type="match status" value="1"/>
</dbReference>
<feature type="compositionally biased region" description="Acidic residues" evidence="2">
    <location>
        <begin position="784"/>
        <end position="796"/>
    </location>
</feature>
<protein>
    <submittedName>
        <fullName evidence="3">Uncharacterized protein</fullName>
    </submittedName>
</protein>
<reference evidence="3 4" key="1">
    <citation type="submission" date="2019-06" db="EMBL/GenBank/DDBJ databases">
        <authorList>
            <person name="Palmer J.M."/>
        </authorList>
    </citation>
    <scope>NUCLEOTIDE SEQUENCE [LARGE SCALE GENOMIC DNA]</scope>
    <source>
        <strain evidence="3 4">TWF703</strain>
    </source>
</reference>
<feature type="region of interest" description="Disordered" evidence="2">
    <location>
        <begin position="749"/>
        <end position="958"/>
    </location>
</feature>
<comment type="caution">
    <text evidence="3">The sequence shown here is derived from an EMBL/GenBank/DDBJ whole genome shotgun (WGS) entry which is preliminary data.</text>
</comment>
<feature type="compositionally biased region" description="Low complexity" evidence="2">
    <location>
        <begin position="253"/>
        <end position="275"/>
    </location>
</feature>
<gene>
    <name evidence="3" type="ORF">TWF703_010694</name>
</gene>
<organism evidence="3 4">
    <name type="scientific">Orbilia oligospora</name>
    <name type="common">Nematode-trapping fungus</name>
    <name type="synonym">Arthrobotrys oligospora</name>
    <dbReference type="NCBI Taxonomy" id="2813651"/>
    <lineage>
        <taxon>Eukaryota</taxon>
        <taxon>Fungi</taxon>
        <taxon>Dikarya</taxon>
        <taxon>Ascomycota</taxon>
        <taxon>Pezizomycotina</taxon>
        <taxon>Orbiliomycetes</taxon>
        <taxon>Orbiliales</taxon>
        <taxon>Orbiliaceae</taxon>
        <taxon>Orbilia</taxon>
    </lineage>
</organism>
<proteinExistence type="predicted"/>
<dbReference type="EMBL" id="WIQZ01000089">
    <property type="protein sequence ID" value="KAF3125706.1"/>
    <property type="molecule type" value="Genomic_DNA"/>
</dbReference>
<feature type="region of interest" description="Disordered" evidence="2">
    <location>
        <begin position="249"/>
        <end position="340"/>
    </location>
</feature>
<feature type="coiled-coil region" evidence="1">
    <location>
        <begin position="58"/>
        <end position="226"/>
    </location>
</feature>
<dbReference type="AlphaFoldDB" id="A0A7C8JQ15"/>
<feature type="coiled-coil region" evidence="1">
    <location>
        <begin position="430"/>
        <end position="524"/>
    </location>
</feature>
<dbReference type="Gene3D" id="1.10.287.1490">
    <property type="match status" value="1"/>
</dbReference>